<proteinExistence type="predicted"/>
<sequence length="255" mass="29091">MRSLSLKKSLLIGAGSLTIIVAVISLFPRPYIFLSEYEYLDKLAYDFSYGKDSGFHNYTKIYYKLFAPYRDRPIKLLEMGIFEGGSAKLWEVYLPKAELHFIDITDQYVKHRSERSKYHFFNASDTQKLEAMARKYGPFDIIIDDASHLVSEQIASFQTLFPHVKSGGVYVIEDLHTNYWVGNGGHGSRDDPKAGKGTAIEFLNSLVDDVNFYGATTLKCHTNNLNSSIVPRMSYYALHIDSIRFYSCLSVIEVK</sequence>
<gene>
    <name evidence="1" type="ORF">DdX_20254</name>
</gene>
<dbReference type="EMBL" id="JAKKPZ010000541">
    <property type="protein sequence ID" value="KAI1694191.1"/>
    <property type="molecule type" value="Genomic_DNA"/>
</dbReference>
<dbReference type="AlphaFoldDB" id="A0AAD4MHI0"/>
<dbReference type="Proteomes" id="UP001201812">
    <property type="component" value="Unassembled WGS sequence"/>
</dbReference>
<dbReference type="InterPro" id="IPR029063">
    <property type="entry name" value="SAM-dependent_MTases_sf"/>
</dbReference>
<keyword evidence="2" id="KW-1185">Reference proteome</keyword>
<comment type="caution">
    <text evidence="1">The sequence shown here is derived from an EMBL/GenBank/DDBJ whole genome shotgun (WGS) entry which is preliminary data.</text>
</comment>
<reference evidence="1" key="1">
    <citation type="submission" date="2022-01" db="EMBL/GenBank/DDBJ databases">
        <title>Genome Sequence Resource for Two Populations of Ditylenchus destructor, the Migratory Endoparasitic Phytonematode.</title>
        <authorList>
            <person name="Zhang H."/>
            <person name="Lin R."/>
            <person name="Xie B."/>
        </authorList>
    </citation>
    <scope>NUCLEOTIDE SEQUENCE</scope>
    <source>
        <strain evidence="1">BazhouSP</strain>
    </source>
</reference>
<protein>
    <submittedName>
        <fullName evidence="1">Mycinamicin VI 2''-O-methyltransferase</fullName>
    </submittedName>
</protein>
<accession>A0AAD4MHI0</accession>
<evidence type="ECO:0000313" key="2">
    <source>
        <dbReference type="Proteomes" id="UP001201812"/>
    </source>
</evidence>
<dbReference type="SUPFAM" id="SSF53335">
    <property type="entry name" value="S-adenosyl-L-methionine-dependent methyltransferases"/>
    <property type="match status" value="1"/>
</dbReference>
<organism evidence="1 2">
    <name type="scientific">Ditylenchus destructor</name>
    <dbReference type="NCBI Taxonomy" id="166010"/>
    <lineage>
        <taxon>Eukaryota</taxon>
        <taxon>Metazoa</taxon>
        <taxon>Ecdysozoa</taxon>
        <taxon>Nematoda</taxon>
        <taxon>Chromadorea</taxon>
        <taxon>Rhabditida</taxon>
        <taxon>Tylenchina</taxon>
        <taxon>Tylenchomorpha</taxon>
        <taxon>Sphaerularioidea</taxon>
        <taxon>Anguinidae</taxon>
        <taxon>Anguininae</taxon>
        <taxon>Ditylenchus</taxon>
    </lineage>
</organism>
<name>A0AAD4MHI0_9BILA</name>
<evidence type="ECO:0000313" key="1">
    <source>
        <dbReference type="EMBL" id="KAI1694191.1"/>
    </source>
</evidence>
<dbReference type="Gene3D" id="3.40.50.150">
    <property type="entry name" value="Vaccinia Virus protein VP39"/>
    <property type="match status" value="1"/>
</dbReference>